<keyword evidence="3" id="KW-0843">Virulence</keyword>
<comment type="subcellular location">
    <subcellularLocation>
        <location evidence="1">Secreted</location>
    </subcellularLocation>
</comment>
<evidence type="ECO:0000256" key="3">
    <source>
        <dbReference type="ARBA" id="ARBA00023026"/>
    </source>
</evidence>
<dbReference type="GO" id="GO:0005576">
    <property type="term" value="C:extracellular region"/>
    <property type="evidence" value="ECO:0007669"/>
    <property type="project" value="UniProtKB-SubCell"/>
</dbReference>
<dbReference type="Proteomes" id="UP000184518">
    <property type="component" value="Unassembled WGS sequence"/>
</dbReference>
<dbReference type="NCBIfam" id="TIGR01643">
    <property type="entry name" value="YD_repeat_2x"/>
    <property type="match status" value="1"/>
</dbReference>
<name>A0A1M5I8H5_9FLAO</name>
<dbReference type="Gene3D" id="2.180.10.10">
    <property type="entry name" value="RHS repeat-associated core"/>
    <property type="match status" value="1"/>
</dbReference>
<organism evidence="5 6">
    <name type="scientific">Chryseobacterium arachidis</name>
    <dbReference type="NCBI Taxonomy" id="1416778"/>
    <lineage>
        <taxon>Bacteria</taxon>
        <taxon>Pseudomonadati</taxon>
        <taxon>Bacteroidota</taxon>
        <taxon>Flavobacteriia</taxon>
        <taxon>Flavobacteriales</taxon>
        <taxon>Weeksellaceae</taxon>
        <taxon>Chryseobacterium group</taxon>
        <taxon>Chryseobacterium</taxon>
    </lineage>
</organism>
<dbReference type="NCBIfam" id="TIGR03696">
    <property type="entry name" value="Rhs_assc_core"/>
    <property type="match status" value="1"/>
</dbReference>
<accession>A0A1M5I8H5</accession>
<dbReference type="InterPro" id="IPR022385">
    <property type="entry name" value="Rhs_assc_core"/>
</dbReference>
<evidence type="ECO:0000313" key="6">
    <source>
        <dbReference type="Proteomes" id="UP000184518"/>
    </source>
</evidence>
<proteinExistence type="predicted"/>
<dbReference type="InterPro" id="IPR006530">
    <property type="entry name" value="YD"/>
</dbReference>
<keyword evidence="6" id="KW-1185">Reference proteome</keyword>
<dbReference type="InterPro" id="IPR028994">
    <property type="entry name" value="Integrin_alpha_N"/>
</dbReference>
<reference evidence="6" key="1">
    <citation type="submission" date="2016-11" db="EMBL/GenBank/DDBJ databases">
        <authorList>
            <person name="Varghese N."/>
            <person name="Submissions S."/>
        </authorList>
    </citation>
    <scope>NUCLEOTIDE SEQUENCE [LARGE SCALE GENOMIC DNA]</scope>
    <source>
        <strain evidence="6">DSM 27619</strain>
    </source>
</reference>
<dbReference type="SUPFAM" id="SSF69318">
    <property type="entry name" value="Integrin alpha N-terminal domain"/>
    <property type="match status" value="1"/>
</dbReference>
<dbReference type="EMBL" id="FQUT01000012">
    <property type="protein sequence ID" value="SHG24566.1"/>
    <property type="molecule type" value="Genomic_DNA"/>
</dbReference>
<sequence length="2259" mass="252017">MKFYKKRMTLISSLAMLLISILSISQTPAPPKFHDTKGNIEVTKAGQLQYTLNIEVPPGIKDVSPNVSLIYTSGGQNGLAGYNWNVAGLSSISRTGKTLENDGITKRIQLDYSDYYSFNGQRLILKSGEYGQDGAEYVTENYSNTKIKSFGTLSGWPWKGPEYWEVSYPDGSRAWYGGIATGYSTSRSPVDYNIVKFQDRNGNYITYNYLLGGNVSVISSIEWGGNSIQGTAHYNKINFIFQERPTPETAYIKGESLVQSKLLESIVVSSNDSQYKKYKVTYKKDLQETDYRYLDKITVSNSTDEESNPVTFTYEKSLDRPNPNVASWGYPSVVNHNYLTDLFGDFDGDGRIDLIKYQAAASPVYPTINQPGLYLFKNFYSWGGPYHEPVLLGNSISATELKNSIAINLKRDNFVNNRQGFVTYNLIANPSTSKKDLKLSFYKISNDNNLILDFTKTIPNIDTYNDDPDSIDPIGSSTVTILGIKNFDFNGDGLSELIVQLNYRFCSGGGIDPNTPIFDDGGNLLPGQTCQNFQRFIVVDPDESIQNDAWHYSMQLYNYQEDPFKTYKSGDFNGDGLIDFIKLDQNKKSYLITFQKNFQGKYESNLSSFDSIIAIKGMWKDGLTGDFNGDGLTDIMVPYADDTTLWYLYTSKGIGFSEDPKHFNSQYRNRTVFKDPYDNISIGNPRTFVAFDINNDGKTELISLQSGRSYQKEYNQDNPSAGTKYRFTSGSGVKVFSTFGGNPDYTPSGDNHSWGLVNYLNSSNIDNALAVGYFDRMAIPVDHLAGAMLKNIALISQKVDSDGRIGMHIHSYYDISMEGRIKSITQGGITTEISYKQLDKVKNPGLYDGDQPVNYPNVEINQSAGMYVVSSLTQTITSNKKLKQDYKYRGLTSNILGTGMIGFRKQARSSWYTEGFENTKIWSGVEIDPINKGVPIKEWSIRTNVDSQVFPVDLSENNTQLLSLKTTTYQIDKILNGQVVTTVGDDDKSKVVTAIIPKTSRTKDFLTNVIAENTTTYGDYYMPSQSISRINNSYSVNTTDYQYSHNSAGDGPDYFIGRLVSKIDVVNAYGDTKSDKEEYTYENNNLKTTKNWNWDNTAYTLNTFVYDGFGQVIQKVLSNSLDSQTITSSTEYDSTGRFIVKETDNSGFHTQITYDNWGQILTKTDHFGNNITNTYDGWGKLISSSNNLGGISTYIYTKDENFNVTLTKNDPDGNVSKSFTNKFGQLYRTTTKSFAQGQFVSKDIKYDLLGRKTQESEPYFDDQNATIWNLISYDDSVYPATVTATSLAKISSSGTITSIGKQVVTTISGLTTTTTEVNNYNKTSTKTTDALGNLISTTDKGGMIQFFYNAGGQQIKASYGNNSVETKYDAWGRKSEFVDPSNGEYKYEYDAFGRSKKTISPKGEKVFNYNNLGQLTSQVEFSTIDGGQTTNKTTSYAYNNKGLITLKSGTVEGQGFSIAYTYDTYGRLLSSVENSNGKIYSQKGLTYNNSGKITSYEKELISFGNTTKVSVDNLYSGWNGELYQIKDKNTGKILWELNDVNAKGQVIKSKLGAVDIVDSYDDNGYLSSINHSSLAKPNMLQILYSFDAIKNELKRRTTGGDFNILETFDYDDNNRLVNWTNPVTNVKPSSNRNVYDVKGRITENDQIGHMKFENTSKIYQATGMTLNTQGIQNYSGDLIQTVTYNENNDPVMISGEKFRVKFDYGLGSTRQRVSIIKLMNPTGGGGEGDPPISEFSVAESSDLNTPVWQTKITKIYNEDNSFEVIRNQTSGLERHIMYIEGTPYESNIVYLKEFGQDTASYKFLHKDYLGSILAISDEDGNKVEQRHFDAWGNFTHLQLGSGSINTNKNSIAELTLLIDRGYTSHEHFLNVGIIHMNGRLYDPLLRRFLNADENIQDATNTQNYNKYGYVLNNPMMYNDPNGEFWWWLAGAAAGGYLNGVQANGSWNPGKWNWEKTWSAVLGGAIGGASIGGALGNIANNAGAIKNFLPGIVSGGLSSAFSGSNFLGGAISGITYSTNIFDNSVTSTDGSSNSYRYIVSPESFQFGGGWEDLTKKILLNYVRTNFCQTCSYGQLQQKAGKMFEDAFNAIMTLDNAQFNYTSNSAKIAGMYKNRPRNTIPDGVLDLVHYEIQYRKDNVKVGPFNIRIPVPTGRSEQRFRGVQFAEVKAMDGTLYSGSNQGQISAMLWSMYNNRGVRSFGGRFIIGTTSDTIISPGIYTLGTSYGITVSQMTSQYRMVSGQMEVRFSAGWPFVTINSAYIR</sequence>
<dbReference type="InterPro" id="IPR050708">
    <property type="entry name" value="T6SS_VgrG/RHS"/>
</dbReference>
<evidence type="ECO:0000256" key="2">
    <source>
        <dbReference type="ARBA" id="ARBA00022525"/>
    </source>
</evidence>
<dbReference type="STRING" id="1416778.SAMN05443633_11240"/>
<evidence type="ECO:0000256" key="4">
    <source>
        <dbReference type="SAM" id="SignalP"/>
    </source>
</evidence>
<dbReference type="OrthoDB" id="6225685at2"/>
<feature type="chain" id="PRO_5012770523" evidence="4">
    <location>
        <begin position="30"/>
        <end position="2259"/>
    </location>
</feature>
<dbReference type="PANTHER" id="PTHR32305:SF15">
    <property type="entry name" value="PROTEIN RHSA-RELATED"/>
    <property type="match status" value="1"/>
</dbReference>
<dbReference type="GO" id="GO:0005737">
    <property type="term" value="C:cytoplasm"/>
    <property type="evidence" value="ECO:0007669"/>
    <property type="project" value="InterPro"/>
</dbReference>
<evidence type="ECO:0000313" key="5">
    <source>
        <dbReference type="EMBL" id="SHG24566.1"/>
    </source>
</evidence>
<feature type="signal peptide" evidence="4">
    <location>
        <begin position="1"/>
        <end position="29"/>
    </location>
</feature>
<protein>
    <submittedName>
        <fullName evidence="5">RHS repeat-associated core domain-containing protein</fullName>
    </submittedName>
</protein>
<dbReference type="RefSeq" id="WP_083531728.1">
    <property type="nucleotide sequence ID" value="NZ_FQUT01000012.1"/>
</dbReference>
<evidence type="ECO:0000256" key="1">
    <source>
        <dbReference type="ARBA" id="ARBA00004613"/>
    </source>
</evidence>
<keyword evidence="4" id="KW-0732">Signal</keyword>
<keyword evidence="2" id="KW-0964">Secreted</keyword>
<dbReference type="InterPro" id="IPR003284">
    <property type="entry name" value="Sal_SpvB"/>
</dbReference>
<dbReference type="PANTHER" id="PTHR32305">
    <property type="match status" value="1"/>
</dbReference>
<gene>
    <name evidence="5" type="ORF">SAMN05443633_11240</name>
</gene>
<dbReference type="Pfam" id="PF03534">
    <property type="entry name" value="SpvB"/>
    <property type="match status" value="1"/>
</dbReference>